<dbReference type="EMBL" id="FPKU01000001">
    <property type="protein sequence ID" value="SFZ82429.1"/>
    <property type="molecule type" value="Genomic_DNA"/>
</dbReference>
<keyword evidence="2" id="KW-1185">Reference proteome</keyword>
<protein>
    <submittedName>
        <fullName evidence="1">Uncharacterized protein</fullName>
    </submittedName>
</protein>
<accession>A0A1K2HVB3</accession>
<evidence type="ECO:0000313" key="2">
    <source>
        <dbReference type="Proteomes" id="UP000183447"/>
    </source>
</evidence>
<name>A0A1K2HVB3_9HYPH</name>
<dbReference type="Proteomes" id="UP000183447">
    <property type="component" value="Unassembled WGS sequence"/>
</dbReference>
<dbReference type="RefSeq" id="WP_177282405.1">
    <property type="nucleotide sequence ID" value="NZ_FPKU01000001.1"/>
</dbReference>
<dbReference type="STRING" id="665118.SAMN02983003_1072"/>
<evidence type="ECO:0000313" key="1">
    <source>
        <dbReference type="EMBL" id="SFZ82429.1"/>
    </source>
</evidence>
<sequence>MTPEQFTEINLDLDELDRLAQTMAKGLARRDLISAIRRVRRVCADALDDRGAQ</sequence>
<gene>
    <name evidence="1" type="ORF">SAMN02983003_1072</name>
</gene>
<organism evidence="1 2">
    <name type="scientific">Devosia enhydra</name>
    <dbReference type="NCBI Taxonomy" id="665118"/>
    <lineage>
        <taxon>Bacteria</taxon>
        <taxon>Pseudomonadati</taxon>
        <taxon>Pseudomonadota</taxon>
        <taxon>Alphaproteobacteria</taxon>
        <taxon>Hyphomicrobiales</taxon>
        <taxon>Devosiaceae</taxon>
        <taxon>Devosia</taxon>
    </lineage>
</organism>
<dbReference type="AlphaFoldDB" id="A0A1K2HVB3"/>
<reference evidence="1 2" key="1">
    <citation type="submission" date="2016-11" db="EMBL/GenBank/DDBJ databases">
        <authorList>
            <person name="Jaros S."/>
            <person name="Januszkiewicz K."/>
            <person name="Wedrychowicz H."/>
        </authorList>
    </citation>
    <scope>NUCLEOTIDE SEQUENCE [LARGE SCALE GENOMIC DNA]</scope>
    <source>
        <strain evidence="1 2">ATCC 23634</strain>
    </source>
</reference>
<proteinExistence type="predicted"/>